<evidence type="ECO:0000313" key="19">
    <source>
        <dbReference type="EMBL" id="SMF36055.1"/>
    </source>
</evidence>
<comment type="function">
    <text evidence="12">Component of the F(0) channel, it forms part of the peripheral stalk, linking F(1) to F(0). The b'-subunit is a diverged and duplicated form of b found in plants and photosynthetic bacteria.</text>
</comment>
<keyword evidence="2 15" id="KW-0813">Transport</keyword>
<dbReference type="Pfam" id="PF00430">
    <property type="entry name" value="ATP-synt_B"/>
    <property type="match status" value="1"/>
</dbReference>
<feature type="signal peptide" evidence="18">
    <location>
        <begin position="1"/>
        <end position="19"/>
    </location>
</feature>
<evidence type="ECO:0000256" key="11">
    <source>
        <dbReference type="ARBA" id="ARBA00025198"/>
    </source>
</evidence>
<evidence type="ECO:0000256" key="9">
    <source>
        <dbReference type="ARBA" id="ARBA00023136"/>
    </source>
</evidence>
<dbReference type="GO" id="GO:0046961">
    <property type="term" value="F:proton-transporting ATPase activity, rotational mechanism"/>
    <property type="evidence" value="ECO:0007669"/>
    <property type="project" value="TreeGrafter"/>
</dbReference>
<evidence type="ECO:0000256" key="16">
    <source>
        <dbReference type="RuleBase" id="RU003848"/>
    </source>
</evidence>
<keyword evidence="6 15" id="KW-0375">Hydrogen ion transport</keyword>
<dbReference type="NCBIfam" id="TIGR01144">
    <property type="entry name" value="ATP_synt_b"/>
    <property type="match status" value="1"/>
</dbReference>
<evidence type="ECO:0000256" key="13">
    <source>
        <dbReference type="ARBA" id="ARBA00026054"/>
    </source>
</evidence>
<dbReference type="STRING" id="1519643.SAMN06295933_3141"/>
<dbReference type="GO" id="GO:0045259">
    <property type="term" value="C:proton-transporting ATP synthase complex"/>
    <property type="evidence" value="ECO:0007669"/>
    <property type="project" value="UniProtKB-KW"/>
</dbReference>
<dbReference type="OrthoDB" id="5471016at2"/>
<comment type="subunit">
    <text evidence="15">F-type ATPases have 2 components, F(1) - the catalytic core - and F(0) - the membrane proton channel. F(1) has five subunits: alpha(3), beta(3), gamma(1), delta(1), epsilon(1). F(0) has three main subunits: a(1), b(2) and c(10-14). The alpha and beta chains form an alternating ring which encloses part of the gamma chain. F(1) is attached to F(0) by a central stalk formed by the gamma and epsilon chains, while a peripheral stalk is formed by the delta and b chains.</text>
</comment>
<evidence type="ECO:0000256" key="6">
    <source>
        <dbReference type="ARBA" id="ARBA00022781"/>
    </source>
</evidence>
<evidence type="ECO:0000256" key="1">
    <source>
        <dbReference type="ARBA" id="ARBA00005513"/>
    </source>
</evidence>
<evidence type="ECO:0000256" key="10">
    <source>
        <dbReference type="ARBA" id="ARBA00023310"/>
    </source>
</evidence>
<dbReference type="EMBL" id="FWZU01000005">
    <property type="protein sequence ID" value="SMF36055.1"/>
    <property type="molecule type" value="Genomic_DNA"/>
</dbReference>
<evidence type="ECO:0000256" key="2">
    <source>
        <dbReference type="ARBA" id="ARBA00022448"/>
    </source>
</evidence>
<dbReference type="AlphaFoldDB" id="A0A1X7ELS3"/>
<comment type="function">
    <text evidence="11 15">F(1)F(0) ATP synthase produces ATP from ADP in the presence of a proton or sodium gradient. F-type ATPases consist of two structural domains, F(1) containing the extramembraneous catalytic core and F(0) containing the membrane proton channel, linked together by a central stalk and a peripheral stalk. During catalysis, ATP synthesis in the catalytic domain of F(1) is coupled via a rotary mechanism of the central stalk subunits to proton translocation.</text>
</comment>
<keyword evidence="10 15" id="KW-0066">ATP synthesis</keyword>
<evidence type="ECO:0000256" key="14">
    <source>
        <dbReference type="ARBA" id="ARBA00037847"/>
    </source>
</evidence>
<dbReference type="InterPro" id="IPR002146">
    <property type="entry name" value="ATP_synth_b/b'su_bac/chlpt"/>
</dbReference>
<keyword evidence="18" id="KW-0732">Signal</keyword>
<feature type="chain" id="PRO_5012100921" description="ATP synthase subunit b" evidence="18">
    <location>
        <begin position="20"/>
        <end position="186"/>
    </location>
</feature>
<organism evidence="19 20">
    <name type="scientific">Desulfovibrio gilichinskyi</name>
    <dbReference type="NCBI Taxonomy" id="1519643"/>
    <lineage>
        <taxon>Bacteria</taxon>
        <taxon>Pseudomonadati</taxon>
        <taxon>Thermodesulfobacteriota</taxon>
        <taxon>Desulfovibrionia</taxon>
        <taxon>Desulfovibrionales</taxon>
        <taxon>Desulfovibrionaceae</taxon>
        <taxon>Desulfovibrio</taxon>
    </lineage>
</organism>
<feature type="transmembrane region" description="Helical" evidence="15">
    <location>
        <begin position="35"/>
        <end position="53"/>
    </location>
</feature>
<evidence type="ECO:0000256" key="7">
    <source>
        <dbReference type="ARBA" id="ARBA00022989"/>
    </source>
</evidence>
<dbReference type="InterPro" id="IPR005864">
    <property type="entry name" value="ATP_synth_F0_bsu_bac"/>
</dbReference>
<proteinExistence type="inferred from homology"/>
<accession>A0A1X7ELS3</accession>
<name>A0A1X7ELS3_9BACT</name>
<keyword evidence="17" id="KW-0175">Coiled coil</keyword>
<evidence type="ECO:0000256" key="5">
    <source>
        <dbReference type="ARBA" id="ARBA00022692"/>
    </source>
</evidence>
<dbReference type="Proteomes" id="UP000192906">
    <property type="component" value="Unassembled WGS sequence"/>
</dbReference>
<reference evidence="20" key="1">
    <citation type="submission" date="2017-04" db="EMBL/GenBank/DDBJ databases">
        <authorList>
            <person name="Varghese N."/>
            <person name="Submissions S."/>
        </authorList>
    </citation>
    <scope>NUCLEOTIDE SEQUENCE [LARGE SCALE GENOMIC DNA]</scope>
    <source>
        <strain evidence="20">K3S</strain>
    </source>
</reference>
<keyword evidence="20" id="KW-1185">Reference proteome</keyword>
<dbReference type="HAMAP" id="MF_01398">
    <property type="entry name" value="ATP_synth_b_bprime"/>
    <property type="match status" value="1"/>
</dbReference>
<protein>
    <recommendedName>
        <fullName evidence="15">ATP synthase subunit b</fullName>
    </recommendedName>
    <alternativeName>
        <fullName evidence="15">ATP synthase F(0) sector subunit b</fullName>
    </alternativeName>
    <alternativeName>
        <fullName evidence="15">ATPase subunit I</fullName>
    </alternativeName>
    <alternativeName>
        <fullName evidence="15">F-type ATPase subunit b</fullName>
        <shortName evidence="15">F-ATPase subunit b</shortName>
    </alternativeName>
</protein>
<evidence type="ECO:0000256" key="15">
    <source>
        <dbReference type="HAMAP-Rule" id="MF_01398"/>
    </source>
</evidence>
<keyword evidence="9 15" id="KW-0472">Membrane</keyword>
<dbReference type="GO" id="GO:0012505">
    <property type="term" value="C:endomembrane system"/>
    <property type="evidence" value="ECO:0007669"/>
    <property type="project" value="UniProtKB-SubCell"/>
</dbReference>
<keyword evidence="3 15" id="KW-1003">Cell membrane</keyword>
<evidence type="ECO:0000256" key="18">
    <source>
        <dbReference type="SAM" id="SignalP"/>
    </source>
</evidence>
<comment type="subunit">
    <text evidence="13">F-type ATPases have 2 components, F(1) - the catalytic core - and F(0) - the membrane proton channel. F(1) has five subunits: alpha(3), beta(3), gamma(1), delta(1), epsilon(1). F(0) has four main subunits: a(1), b(2) and c(10-14). The alpha and beta chains form an alternating ring which encloses part of the gamma chain. F(1) is attached to F(0) by a central stalk formed by the gamma and epsilon chains, while a peripheral stalk is formed by the delta and b chains.</text>
</comment>
<evidence type="ECO:0000256" key="4">
    <source>
        <dbReference type="ARBA" id="ARBA00022547"/>
    </source>
</evidence>
<dbReference type="InterPro" id="IPR050059">
    <property type="entry name" value="ATP_synthase_B_chain"/>
</dbReference>
<keyword evidence="8 15" id="KW-0406">Ion transport</keyword>
<keyword evidence="4 15" id="KW-0138">CF(0)</keyword>
<dbReference type="PANTHER" id="PTHR33445">
    <property type="entry name" value="ATP SYNTHASE SUBUNIT B', CHLOROPLASTIC"/>
    <property type="match status" value="1"/>
</dbReference>
<gene>
    <name evidence="15" type="primary">atpF</name>
    <name evidence="19" type="ORF">SAMN06295933_3141</name>
</gene>
<evidence type="ECO:0000256" key="17">
    <source>
        <dbReference type="SAM" id="Coils"/>
    </source>
</evidence>
<dbReference type="PANTHER" id="PTHR33445:SF1">
    <property type="entry name" value="ATP SYNTHASE SUBUNIT B"/>
    <property type="match status" value="1"/>
</dbReference>
<keyword evidence="7 15" id="KW-1133">Transmembrane helix</keyword>
<feature type="coiled-coil region" evidence="17">
    <location>
        <begin position="64"/>
        <end position="138"/>
    </location>
</feature>
<dbReference type="GO" id="GO:0005886">
    <property type="term" value="C:plasma membrane"/>
    <property type="evidence" value="ECO:0007669"/>
    <property type="project" value="UniProtKB-SubCell"/>
</dbReference>
<evidence type="ECO:0000256" key="3">
    <source>
        <dbReference type="ARBA" id="ARBA00022475"/>
    </source>
</evidence>
<comment type="similarity">
    <text evidence="1 15 16">Belongs to the ATPase B chain family.</text>
</comment>
<dbReference type="GO" id="GO:0046933">
    <property type="term" value="F:proton-transporting ATP synthase activity, rotational mechanism"/>
    <property type="evidence" value="ECO:0007669"/>
    <property type="project" value="UniProtKB-UniRule"/>
</dbReference>
<comment type="subcellular location">
    <subcellularLocation>
        <location evidence="15">Cell membrane</location>
        <topology evidence="15">Single-pass membrane protein</topology>
    </subcellularLocation>
    <subcellularLocation>
        <location evidence="14">Endomembrane system</location>
        <topology evidence="14">Single-pass membrane protein</topology>
    </subcellularLocation>
</comment>
<keyword evidence="5 15" id="KW-0812">Transmembrane</keyword>
<evidence type="ECO:0000313" key="20">
    <source>
        <dbReference type="Proteomes" id="UP000192906"/>
    </source>
</evidence>
<evidence type="ECO:0000256" key="12">
    <source>
        <dbReference type="ARBA" id="ARBA00025614"/>
    </source>
</evidence>
<sequence length="186" mass="20553">MIMAIATLTALLVAGTAFAAGHGAGEHEIPWMNFTWRVLNLILVLGILYKFAGKKIAGLFKGRQAGIRQELNDLQARKEAAEKKLQDVEKSIANLEKEKDAILTEARNQGESMKAAIIQKAEQSAEHLKAQAKVSAEQEFLIARDEMRAEMADKVIEAAEKIVKSTLTKAQHENLVDEYLTKVVLN</sequence>
<evidence type="ECO:0000256" key="8">
    <source>
        <dbReference type="ARBA" id="ARBA00023065"/>
    </source>
</evidence>
<dbReference type="CDD" id="cd06503">
    <property type="entry name" value="ATP-synt_Fo_b"/>
    <property type="match status" value="1"/>
</dbReference>